<organism evidence="1 2">
    <name type="scientific">Roseateles hydrophilus</name>
    <dbReference type="NCBI Taxonomy" id="2975054"/>
    <lineage>
        <taxon>Bacteria</taxon>
        <taxon>Pseudomonadati</taxon>
        <taxon>Pseudomonadota</taxon>
        <taxon>Betaproteobacteria</taxon>
        <taxon>Burkholderiales</taxon>
        <taxon>Sphaerotilaceae</taxon>
        <taxon>Roseateles</taxon>
    </lineage>
</organism>
<gene>
    <name evidence="1" type="ORF">NYO99_02995</name>
</gene>
<name>A0ACC6C698_9BURK</name>
<dbReference type="Proteomes" id="UP001076464">
    <property type="component" value="Unassembled WGS sequence"/>
</dbReference>
<reference evidence="1" key="1">
    <citation type="submission" date="2022-08" db="EMBL/GenBank/DDBJ databases">
        <title>Genome sequencing of Pelomonas sp. UHG3.</title>
        <authorList>
            <person name="So Y."/>
        </authorList>
    </citation>
    <scope>NUCLEOTIDE SEQUENCE</scope>
    <source>
        <strain evidence="1">UHG3</strain>
    </source>
</reference>
<evidence type="ECO:0000313" key="1">
    <source>
        <dbReference type="EMBL" id="MCY4743931.1"/>
    </source>
</evidence>
<proteinExistence type="predicted"/>
<keyword evidence="2" id="KW-1185">Reference proteome</keyword>
<accession>A0ACC6C698</accession>
<dbReference type="EMBL" id="JAPPUY010000001">
    <property type="protein sequence ID" value="MCY4743931.1"/>
    <property type="molecule type" value="Genomic_DNA"/>
</dbReference>
<evidence type="ECO:0000313" key="2">
    <source>
        <dbReference type="Proteomes" id="UP001076464"/>
    </source>
</evidence>
<sequence>MHRPMTVAQRLALAFGLLLALLLLIVLFAWRALSQSDAAMKTLYEDRTVPMGQLGEIRYLAERDRLLLADAAASTDTATISARLAEFDRNRARSQAEWDAYMATYLTPEETQLAHTQRDAMRALLTQGLAPAADALRRQQPDAARELLAGPVATLAPAMRTSLDALLALQVRVARQTYEDGAADNRRQLALMLALGAASSLLAATATLLVTRRLTRQLGAEPHELVAVAQRIASGDLTLQSLSHTPQEGSVMAAMQAMRQTLNQLVQVVRQGVDSVSTASGQIAQGNLDLSARTEAQASSLEQTAASMEQLTSTLQSTAGNARSAQQLVGGVVQVAQRTGDAMSNAVDTFSGIQAASQRIADIIGVIDGIAFQTNILALNAAVEAARAGEQGRGFAVVAGEVRVLAQRSADAARQIKQLITESVERIDAGSALITHVGSTIGEVVSQIEGVSGLIAQIALEASEQSAGVAQIDSAMQQLDHTTQQNAALVEEATAAAASLRQQAGALAQAIAVFKAQPAAH</sequence>
<comment type="caution">
    <text evidence="1">The sequence shown here is derived from an EMBL/GenBank/DDBJ whole genome shotgun (WGS) entry which is preliminary data.</text>
</comment>
<protein>
    <submittedName>
        <fullName evidence="1">Methyl-accepting chemotaxis protein</fullName>
    </submittedName>
</protein>